<evidence type="ECO:0000256" key="1">
    <source>
        <dbReference type="SAM" id="SignalP"/>
    </source>
</evidence>
<feature type="chain" id="PRO_5040449503" evidence="1">
    <location>
        <begin position="30"/>
        <end position="114"/>
    </location>
</feature>
<sequence length="114" mass="12705">MAKFPLTLTFFIVVISALLLLTQSGETFAKKTNVEDELGSGSLLMQKLIEAETKTLVLVKEIEEDASLEDQLKCIPCGAACVSSRNCCRNCYCLIKWEIVIPRCVRKIPSHQLN</sequence>
<dbReference type="AlphaFoldDB" id="A0A9R0IAH7"/>
<gene>
    <name evidence="3" type="primary">LOC110785621</name>
</gene>
<feature type="signal peptide" evidence="1">
    <location>
        <begin position="1"/>
        <end position="29"/>
    </location>
</feature>
<keyword evidence="1" id="KW-0732">Signal</keyword>
<reference evidence="3" key="2">
    <citation type="submission" date="2025-08" db="UniProtKB">
        <authorList>
            <consortium name="RefSeq"/>
        </authorList>
    </citation>
    <scope>IDENTIFICATION</scope>
    <source>
        <tissue evidence="3">Leaf</tissue>
    </source>
</reference>
<dbReference type="RefSeq" id="XP_021845802.1">
    <property type="nucleotide sequence ID" value="XM_021990110.2"/>
</dbReference>
<organism evidence="2 3">
    <name type="scientific">Spinacia oleracea</name>
    <name type="common">Spinach</name>
    <dbReference type="NCBI Taxonomy" id="3562"/>
    <lineage>
        <taxon>Eukaryota</taxon>
        <taxon>Viridiplantae</taxon>
        <taxon>Streptophyta</taxon>
        <taxon>Embryophyta</taxon>
        <taxon>Tracheophyta</taxon>
        <taxon>Spermatophyta</taxon>
        <taxon>Magnoliopsida</taxon>
        <taxon>eudicotyledons</taxon>
        <taxon>Gunneridae</taxon>
        <taxon>Pentapetalae</taxon>
        <taxon>Caryophyllales</taxon>
        <taxon>Chenopodiaceae</taxon>
        <taxon>Chenopodioideae</taxon>
        <taxon>Anserineae</taxon>
        <taxon>Spinacia</taxon>
    </lineage>
</organism>
<dbReference type="Proteomes" id="UP000813463">
    <property type="component" value="Chromosome 1"/>
</dbReference>
<proteinExistence type="predicted"/>
<name>A0A9R0IAH7_SPIOL</name>
<evidence type="ECO:0000313" key="2">
    <source>
        <dbReference type="Proteomes" id="UP000813463"/>
    </source>
</evidence>
<reference evidence="2" key="1">
    <citation type="journal article" date="2021" name="Nat. Commun.">
        <title>Genomic analyses provide insights into spinach domestication and the genetic basis of agronomic traits.</title>
        <authorList>
            <person name="Cai X."/>
            <person name="Sun X."/>
            <person name="Xu C."/>
            <person name="Sun H."/>
            <person name="Wang X."/>
            <person name="Ge C."/>
            <person name="Zhang Z."/>
            <person name="Wang Q."/>
            <person name="Fei Z."/>
            <person name="Jiao C."/>
            <person name="Wang Q."/>
        </authorList>
    </citation>
    <scope>NUCLEOTIDE SEQUENCE [LARGE SCALE GENOMIC DNA]</scope>
    <source>
        <strain evidence="2">cv. Varoflay</strain>
    </source>
</reference>
<dbReference type="GeneID" id="110785621"/>
<protein>
    <submittedName>
        <fullName evidence="3">Uncharacterized protein isoform X2</fullName>
    </submittedName>
</protein>
<keyword evidence="2" id="KW-1185">Reference proteome</keyword>
<accession>A0A9R0IAH7</accession>
<evidence type="ECO:0000313" key="3">
    <source>
        <dbReference type="RefSeq" id="XP_021845802.1"/>
    </source>
</evidence>